<reference evidence="1 2" key="1">
    <citation type="journal article" date="2011" name="Proc. Natl. Acad. Sci. U.S.A.">
        <title>Comparative genomics of xylose-fermenting fungi for enhanced biofuel production.</title>
        <authorList>
            <person name="Wohlbach D.J."/>
            <person name="Kuo A."/>
            <person name="Sato T.K."/>
            <person name="Potts K.M."/>
            <person name="Salamov A.A."/>
            <person name="LaButti K.M."/>
            <person name="Sun H."/>
            <person name="Clum A."/>
            <person name="Pangilinan J.L."/>
            <person name="Lindquist E.A."/>
            <person name="Lucas S."/>
            <person name="Lapidus A."/>
            <person name="Jin M."/>
            <person name="Gunawan C."/>
            <person name="Balan V."/>
            <person name="Dale B.E."/>
            <person name="Jeffries T.W."/>
            <person name="Zinkel R."/>
            <person name="Barry K.W."/>
            <person name="Grigoriev I.V."/>
            <person name="Gasch A.P."/>
        </authorList>
    </citation>
    <scope>NUCLEOTIDE SEQUENCE [LARGE SCALE GENOMIC DNA]</scope>
    <source>
        <strain evidence="2">ATCC 10573 / BCRC 21748 / CBS 615 / JCM 9827 / NBRC 10315 / NRRL Y-1498 / VKM Y-70</strain>
    </source>
</reference>
<evidence type="ECO:0000313" key="1">
    <source>
        <dbReference type="EMBL" id="EGV65838.1"/>
    </source>
</evidence>
<dbReference type="AlphaFoldDB" id="G3AYF4"/>
<dbReference type="HOGENOM" id="CLU_2312714_0_0_1"/>
<sequence>RILPSRFLSLVNSLTVSPTFMVIPFSSVATCSRRSSFNLDAIPDGLTFMNLPSEVSTWKRSFSVLRITPTVEALNSTKSLISYLLSLDATVSDVSVALIK</sequence>
<evidence type="ECO:0000313" key="2">
    <source>
        <dbReference type="Proteomes" id="UP000000707"/>
    </source>
</evidence>
<keyword evidence="2" id="KW-1185">Reference proteome</keyword>
<accession>G3AYF4</accession>
<dbReference type="Proteomes" id="UP000000707">
    <property type="component" value="Unassembled WGS sequence"/>
</dbReference>
<dbReference type="EMBL" id="GL996512">
    <property type="protein sequence ID" value="EGV65838.1"/>
    <property type="molecule type" value="Genomic_DNA"/>
</dbReference>
<organism evidence="2">
    <name type="scientific">Candida tenuis (strain ATCC 10573 / BCRC 21748 / CBS 615 / JCM 9827 / NBRC 10315 / NRRL Y-1498 / VKM Y-70)</name>
    <name type="common">Yeast</name>
    <name type="synonym">Yamadazyma tenuis</name>
    <dbReference type="NCBI Taxonomy" id="590646"/>
    <lineage>
        <taxon>Eukaryota</taxon>
        <taxon>Fungi</taxon>
        <taxon>Dikarya</taxon>
        <taxon>Ascomycota</taxon>
        <taxon>Saccharomycotina</taxon>
        <taxon>Pichiomycetes</taxon>
        <taxon>Debaryomycetaceae</taxon>
        <taxon>Yamadazyma</taxon>
    </lineage>
</organism>
<proteinExistence type="predicted"/>
<feature type="non-terminal residue" evidence="1">
    <location>
        <position position="1"/>
    </location>
</feature>
<name>G3AYF4_CANTC</name>
<gene>
    <name evidence="1" type="ORF">CANTEDRAFT_101522</name>
</gene>
<protein>
    <submittedName>
        <fullName evidence="1">Uncharacterized protein</fullName>
    </submittedName>
</protein>